<dbReference type="InterPro" id="IPR013658">
    <property type="entry name" value="SGL"/>
</dbReference>
<gene>
    <name evidence="2" type="ORF">AKO1_001180</name>
</gene>
<dbReference type="SUPFAM" id="SSF63829">
    <property type="entry name" value="Calcium-dependent phosphotriesterase"/>
    <property type="match status" value="1"/>
</dbReference>
<evidence type="ECO:0000313" key="2">
    <source>
        <dbReference type="EMBL" id="KAL0486824.1"/>
    </source>
</evidence>
<dbReference type="Gene3D" id="2.120.10.30">
    <property type="entry name" value="TolB, C-terminal domain"/>
    <property type="match status" value="1"/>
</dbReference>
<accession>A0AAW2ZDQ3</accession>
<organism evidence="2 3">
    <name type="scientific">Acrasis kona</name>
    <dbReference type="NCBI Taxonomy" id="1008807"/>
    <lineage>
        <taxon>Eukaryota</taxon>
        <taxon>Discoba</taxon>
        <taxon>Heterolobosea</taxon>
        <taxon>Tetramitia</taxon>
        <taxon>Eutetramitia</taxon>
        <taxon>Acrasidae</taxon>
        <taxon>Acrasis</taxon>
    </lineage>
</organism>
<dbReference type="Proteomes" id="UP001431209">
    <property type="component" value="Unassembled WGS sequence"/>
</dbReference>
<protein>
    <submittedName>
        <fullName evidence="2">Beta-lactamase domain-containing proteinonase</fullName>
    </submittedName>
</protein>
<dbReference type="EMBL" id="JAOPGA020001272">
    <property type="protein sequence ID" value="KAL0486824.1"/>
    <property type="molecule type" value="Genomic_DNA"/>
</dbReference>
<dbReference type="InterPro" id="IPR051262">
    <property type="entry name" value="SMP-30/CGR1_Lactonase"/>
</dbReference>
<evidence type="ECO:0000259" key="1">
    <source>
        <dbReference type="Pfam" id="PF08450"/>
    </source>
</evidence>
<name>A0AAW2ZDQ3_9EUKA</name>
<dbReference type="PANTHER" id="PTHR47572">
    <property type="entry name" value="LIPOPROTEIN-RELATED"/>
    <property type="match status" value="1"/>
</dbReference>
<sequence length="277" mass="30437">METLIESQSKIASPCFSNDGKLYFCSPETGDISVVEDDDVSVVGNTKGAPNCVCFNADDRMYVCDFARQAILTLDQNTGELTEEISEYENRQLRGPNQLVFDKNGVMFFTDSGHIGETSIQNPKGSVFCLNGDQIQPLAYECLAYPSGIALSPKEDIVYVAETMMNRVLRFVQKPAGVYHCSVFHQFSGGLGPMALACDSSGLLYVSNFDFTEAGQEGEANVGQITVLKPNGKLHSTIRVNGTEINGLMFDWEKKNLYISENTFRTLSKATINPAQK</sequence>
<dbReference type="AlphaFoldDB" id="A0AAW2ZDQ3"/>
<keyword evidence="3" id="KW-1185">Reference proteome</keyword>
<proteinExistence type="predicted"/>
<dbReference type="InterPro" id="IPR011042">
    <property type="entry name" value="6-blade_b-propeller_TolB-like"/>
</dbReference>
<reference evidence="2 3" key="1">
    <citation type="submission" date="2024-03" db="EMBL/GenBank/DDBJ databases">
        <title>The Acrasis kona genome and developmental transcriptomes reveal deep origins of eukaryotic multicellular pathways.</title>
        <authorList>
            <person name="Sheikh S."/>
            <person name="Fu C.-J."/>
            <person name="Brown M.W."/>
            <person name="Baldauf S.L."/>
        </authorList>
    </citation>
    <scope>NUCLEOTIDE SEQUENCE [LARGE SCALE GENOMIC DNA]</scope>
    <source>
        <strain evidence="2 3">ATCC MYA-3509</strain>
    </source>
</reference>
<dbReference type="Pfam" id="PF08450">
    <property type="entry name" value="SGL"/>
    <property type="match status" value="1"/>
</dbReference>
<evidence type="ECO:0000313" key="3">
    <source>
        <dbReference type="Proteomes" id="UP001431209"/>
    </source>
</evidence>
<dbReference type="PANTHER" id="PTHR47572:SF5">
    <property type="entry name" value="BLR2277 PROTEIN"/>
    <property type="match status" value="1"/>
</dbReference>
<comment type="caution">
    <text evidence="2">The sequence shown here is derived from an EMBL/GenBank/DDBJ whole genome shotgun (WGS) entry which is preliminary data.</text>
</comment>
<feature type="domain" description="SMP-30/Gluconolactonase/LRE-like region" evidence="1">
    <location>
        <begin position="18"/>
        <end position="260"/>
    </location>
</feature>